<evidence type="ECO:0000256" key="3">
    <source>
        <dbReference type="ARBA" id="ARBA00022714"/>
    </source>
</evidence>
<comment type="subcellular location">
    <subcellularLocation>
        <location evidence="8">Plastid</location>
        <location evidence="8">Chloroplast</location>
    </subcellularLocation>
</comment>
<evidence type="ECO:0000313" key="12">
    <source>
        <dbReference type="Proteomes" id="UP000008141"/>
    </source>
</evidence>
<keyword evidence="7 8" id="KW-0411">Iron-sulfur</keyword>
<dbReference type="Proteomes" id="UP000008141">
    <property type="component" value="Unassembled WGS sequence"/>
</dbReference>
<dbReference type="SUPFAM" id="SSF54292">
    <property type="entry name" value="2Fe-2S ferredoxin-like"/>
    <property type="match status" value="1"/>
</dbReference>
<dbReference type="PROSITE" id="PS51085">
    <property type="entry name" value="2FE2S_FER_2"/>
    <property type="match status" value="1"/>
</dbReference>
<dbReference type="InterPro" id="IPR036010">
    <property type="entry name" value="2Fe-2S_ferredoxin-like_sf"/>
</dbReference>
<evidence type="ECO:0000256" key="2">
    <source>
        <dbReference type="ARBA" id="ARBA00022448"/>
    </source>
</evidence>
<dbReference type="KEGG" id="cvr:CHLNCDRAFT_34552"/>
<comment type="function">
    <text evidence="8">Ferredoxins are iron-sulfur proteins that transfer electrons in a wide variety of metabolic reactions.</text>
</comment>
<keyword evidence="3 8" id="KW-0001">2Fe-2S</keyword>
<dbReference type="GO" id="GO:0051537">
    <property type="term" value="F:2 iron, 2 sulfur cluster binding"/>
    <property type="evidence" value="ECO:0007669"/>
    <property type="project" value="UniProtKB-KW"/>
</dbReference>
<evidence type="ECO:0000256" key="9">
    <source>
        <dbReference type="SAM" id="MobiDB-lite"/>
    </source>
</evidence>
<dbReference type="RefSeq" id="XP_005849440.1">
    <property type="nucleotide sequence ID" value="XM_005849378.1"/>
</dbReference>
<dbReference type="GeneID" id="17357062"/>
<organism evidence="12">
    <name type="scientific">Chlorella variabilis</name>
    <name type="common">Green alga</name>
    <dbReference type="NCBI Taxonomy" id="554065"/>
    <lineage>
        <taxon>Eukaryota</taxon>
        <taxon>Viridiplantae</taxon>
        <taxon>Chlorophyta</taxon>
        <taxon>core chlorophytes</taxon>
        <taxon>Trebouxiophyceae</taxon>
        <taxon>Chlorellales</taxon>
        <taxon>Chlorellaceae</taxon>
        <taxon>Chlorella clade</taxon>
        <taxon>Chlorella</taxon>
    </lineage>
</organism>
<dbReference type="CDD" id="cd00207">
    <property type="entry name" value="fer2"/>
    <property type="match status" value="1"/>
</dbReference>
<gene>
    <name evidence="11" type="ORF">CHLNCDRAFT_34552</name>
</gene>
<dbReference type="AlphaFoldDB" id="E1Z8H6"/>
<dbReference type="STRING" id="554065.E1Z8H6"/>
<evidence type="ECO:0000256" key="8">
    <source>
        <dbReference type="RuleBase" id="RU364001"/>
    </source>
</evidence>
<dbReference type="OrthoDB" id="1885901at2759"/>
<dbReference type="NCBIfam" id="TIGR02008">
    <property type="entry name" value="fdx_plant"/>
    <property type="match status" value="1"/>
</dbReference>
<keyword evidence="12" id="KW-1185">Reference proteome</keyword>
<dbReference type="InterPro" id="IPR012675">
    <property type="entry name" value="Beta-grasp_dom_sf"/>
</dbReference>
<dbReference type="InterPro" id="IPR001041">
    <property type="entry name" value="2Fe-2S_ferredoxin-type"/>
</dbReference>
<comment type="similarity">
    <text evidence="1 8">Belongs to the 2Fe2S plant-type ferredoxin family.</text>
</comment>
<comment type="cofactor">
    <cofactor evidence="8">
        <name>[2Fe-2S] cluster</name>
        <dbReference type="ChEBI" id="CHEBI:190135"/>
    </cofactor>
    <text evidence="8">Binds 1 [2Fe-2S] cluster.</text>
</comment>
<keyword evidence="8" id="KW-0150">Chloroplast</keyword>
<keyword evidence="5 8" id="KW-0249">Electron transport</keyword>
<dbReference type="GO" id="GO:0046872">
    <property type="term" value="F:metal ion binding"/>
    <property type="evidence" value="ECO:0007669"/>
    <property type="project" value="UniProtKB-KW"/>
</dbReference>
<dbReference type="InterPro" id="IPR010241">
    <property type="entry name" value="Fd_pln"/>
</dbReference>
<dbReference type="GO" id="GO:0009507">
    <property type="term" value="C:chloroplast"/>
    <property type="evidence" value="ECO:0007669"/>
    <property type="project" value="UniProtKB-SubCell"/>
</dbReference>
<evidence type="ECO:0000256" key="7">
    <source>
        <dbReference type="ARBA" id="ARBA00023014"/>
    </source>
</evidence>
<keyword evidence="6 8" id="KW-0408">Iron</keyword>
<dbReference type="EMBL" id="GL433839">
    <property type="protein sequence ID" value="EFN57338.1"/>
    <property type="molecule type" value="Genomic_DNA"/>
</dbReference>
<dbReference type="Pfam" id="PF00111">
    <property type="entry name" value="Fer2"/>
    <property type="match status" value="1"/>
</dbReference>
<keyword evidence="8" id="KW-0934">Plastid</keyword>
<proteinExistence type="inferred from homology"/>
<accession>E1Z8H6</accession>
<dbReference type="PANTHER" id="PTHR43112:SF10">
    <property type="entry name" value="FERREDOXIN C 2, CHLOROPLASTIC"/>
    <property type="match status" value="1"/>
</dbReference>
<dbReference type="GO" id="GO:0022900">
    <property type="term" value="P:electron transport chain"/>
    <property type="evidence" value="ECO:0007669"/>
    <property type="project" value="InterPro"/>
</dbReference>
<keyword evidence="4 8" id="KW-0479">Metal-binding</keyword>
<dbReference type="Gene3D" id="3.10.20.30">
    <property type="match status" value="1"/>
</dbReference>
<dbReference type="GO" id="GO:0009055">
    <property type="term" value="F:electron transfer activity"/>
    <property type="evidence" value="ECO:0007669"/>
    <property type="project" value="InterPro"/>
</dbReference>
<dbReference type="InParanoid" id="E1Z8H6"/>
<evidence type="ECO:0000313" key="11">
    <source>
        <dbReference type="EMBL" id="EFN57338.1"/>
    </source>
</evidence>
<protein>
    <recommendedName>
        <fullName evidence="8">Ferredoxin</fullName>
    </recommendedName>
</protein>
<feature type="domain" description="2Fe-2S ferredoxin-type" evidence="10">
    <location>
        <begin position="109"/>
        <end position="201"/>
    </location>
</feature>
<dbReference type="PANTHER" id="PTHR43112">
    <property type="entry name" value="FERREDOXIN"/>
    <property type="match status" value="1"/>
</dbReference>
<evidence type="ECO:0000259" key="10">
    <source>
        <dbReference type="PROSITE" id="PS51085"/>
    </source>
</evidence>
<keyword evidence="2 8" id="KW-0813">Transport</keyword>
<sequence>MVQRAADAAGVSLGPIGLTIGSDLKNISLDEEEGSSSNGSEPSTRPKSYASLTTAEWRELYEKEGAVDLWVQEEFNSGSRLVGGSAVYRGGVAGQGSGEGPGASSAQSFKVKIINHYAEEEVDVEVPEDRYILWAAEEQGYELPYACRLGCCTSCTVKVKEGEMFQPHSLGLSKSLRDQGYALMCVGYPLSDLVLETVPEDEAYELQFGQTFAERAVDPNAPSVERDDFAIELAMLDE</sequence>
<evidence type="ECO:0000256" key="6">
    <source>
        <dbReference type="ARBA" id="ARBA00023004"/>
    </source>
</evidence>
<reference evidence="11 12" key="1">
    <citation type="journal article" date="2010" name="Plant Cell">
        <title>The Chlorella variabilis NC64A genome reveals adaptation to photosymbiosis, coevolution with viruses, and cryptic sex.</title>
        <authorList>
            <person name="Blanc G."/>
            <person name="Duncan G."/>
            <person name="Agarkova I."/>
            <person name="Borodovsky M."/>
            <person name="Gurnon J."/>
            <person name="Kuo A."/>
            <person name="Lindquist E."/>
            <person name="Lucas S."/>
            <person name="Pangilinan J."/>
            <person name="Polle J."/>
            <person name="Salamov A."/>
            <person name="Terry A."/>
            <person name="Yamada T."/>
            <person name="Dunigan D.D."/>
            <person name="Grigoriev I.V."/>
            <person name="Claverie J.M."/>
            <person name="Van Etten J.L."/>
        </authorList>
    </citation>
    <scope>NUCLEOTIDE SEQUENCE [LARGE SCALE GENOMIC DNA]</scope>
    <source>
        <strain evidence="11 12">NC64A</strain>
    </source>
</reference>
<evidence type="ECO:0000256" key="5">
    <source>
        <dbReference type="ARBA" id="ARBA00022982"/>
    </source>
</evidence>
<dbReference type="eggNOG" id="ENOG502RXRY">
    <property type="taxonomic scope" value="Eukaryota"/>
</dbReference>
<name>E1Z8H6_CHLVA</name>
<evidence type="ECO:0000256" key="1">
    <source>
        <dbReference type="ARBA" id="ARBA00007874"/>
    </source>
</evidence>
<evidence type="ECO:0000256" key="4">
    <source>
        <dbReference type="ARBA" id="ARBA00022723"/>
    </source>
</evidence>
<feature type="region of interest" description="Disordered" evidence="9">
    <location>
        <begin position="30"/>
        <end position="49"/>
    </location>
</feature>
<dbReference type="FunCoup" id="E1Z8H6">
    <property type="interactions" value="412"/>
</dbReference>